<dbReference type="EMBL" id="DUFG01000021">
    <property type="protein sequence ID" value="HIH08582.1"/>
    <property type="molecule type" value="Genomic_DNA"/>
</dbReference>
<sequence length="80" mass="9659">MPRRIHRYDRQAYQMVLPKGNIRYRKAFFFVERLSEIDSVFRSRINDIRAQLNFNQISAVEADRLVSKAIMEAIEREKQK</sequence>
<dbReference type="Proteomes" id="UP000577419">
    <property type="component" value="Unassembled WGS sequence"/>
</dbReference>
<gene>
    <name evidence="1" type="ORF">HA237_04395</name>
</gene>
<reference evidence="2" key="1">
    <citation type="journal article" date="2020" name="bioRxiv">
        <title>A rank-normalized archaeal taxonomy based on genome phylogeny resolves widespread incomplete and uneven classifications.</title>
        <authorList>
            <person name="Rinke C."/>
            <person name="Chuvochina M."/>
            <person name="Mussig A.J."/>
            <person name="Chaumeil P.-A."/>
            <person name="Waite D.W."/>
            <person name="Whitman W.B."/>
            <person name="Parks D.H."/>
            <person name="Hugenholtz P."/>
        </authorList>
    </citation>
    <scope>NUCLEOTIDE SEQUENCE [LARGE SCALE GENOMIC DNA]</scope>
</reference>
<evidence type="ECO:0000313" key="1">
    <source>
        <dbReference type="EMBL" id="HIH08582.1"/>
    </source>
</evidence>
<evidence type="ECO:0000313" key="2">
    <source>
        <dbReference type="Proteomes" id="UP000577419"/>
    </source>
</evidence>
<accession>A0A7J4ISY6</accession>
<proteinExistence type="predicted"/>
<name>A0A7J4ISY6_9ARCH</name>
<organism evidence="1 2">
    <name type="scientific">Candidatus Iainarchaeum sp</name>
    <dbReference type="NCBI Taxonomy" id="3101447"/>
    <lineage>
        <taxon>Archaea</taxon>
        <taxon>Candidatus Iainarchaeota</taxon>
        <taxon>Candidatus Iainarchaeia</taxon>
        <taxon>Candidatus Iainarchaeales</taxon>
        <taxon>Candidatus Iainarchaeaceae</taxon>
        <taxon>Candidatus Iainarchaeum</taxon>
    </lineage>
</organism>
<comment type="caution">
    <text evidence="1">The sequence shown here is derived from an EMBL/GenBank/DDBJ whole genome shotgun (WGS) entry which is preliminary data.</text>
</comment>
<dbReference type="AlphaFoldDB" id="A0A7J4ISY6"/>
<protein>
    <submittedName>
        <fullName evidence="1">Uncharacterized protein</fullName>
    </submittedName>
</protein>